<keyword evidence="2" id="KW-1185">Reference proteome</keyword>
<sequence>MLRPWVCPLTAPLCHLQISPLRMSWMCCTMRFIATEAGREGDQSANFTAFNFYQYHMIDYGALASQSQHHRETHRPLIQCFHSRFGATALYGLVFLCCSHLIQINYRIISGILTRETSYAVEGFQDWS</sequence>
<organism evidence="1 2">
    <name type="scientific">Pygocentrus nattereri</name>
    <name type="common">Red-bellied piranha</name>
    <dbReference type="NCBI Taxonomy" id="42514"/>
    <lineage>
        <taxon>Eukaryota</taxon>
        <taxon>Metazoa</taxon>
        <taxon>Chordata</taxon>
        <taxon>Craniata</taxon>
        <taxon>Vertebrata</taxon>
        <taxon>Euteleostomi</taxon>
        <taxon>Actinopterygii</taxon>
        <taxon>Neopterygii</taxon>
        <taxon>Teleostei</taxon>
        <taxon>Ostariophysi</taxon>
        <taxon>Characiformes</taxon>
        <taxon>Characoidei</taxon>
        <taxon>Pygocentrus</taxon>
    </lineage>
</organism>
<reference evidence="1" key="2">
    <citation type="submission" date="2025-08" db="UniProtKB">
        <authorList>
            <consortium name="Ensembl"/>
        </authorList>
    </citation>
    <scope>IDENTIFICATION</scope>
</reference>
<proteinExistence type="predicted"/>
<reference evidence="1" key="3">
    <citation type="submission" date="2025-09" db="UniProtKB">
        <authorList>
            <consortium name="Ensembl"/>
        </authorList>
    </citation>
    <scope>IDENTIFICATION</scope>
</reference>
<name>A0A3B4D2Y4_PYGNA</name>
<dbReference type="Proteomes" id="UP001501920">
    <property type="component" value="Chromosome 16"/>
</dbReference>
<reference evidence="1 2" key="1">
    <citation type="submission" date="2020-10" db="EMBL/GenBank/DDBJ databases">
        <title>Pygocentrus nattereri (red-bellied piranha) genome, fPygNat1, primary haplotype.</title>
        <authorList>
            <person name="Myers G."/>
            <person name="Meyer A."/>
            <person name="Karagic N."/>
            <person name="Pippel M."/>
            <person name="Winkler S."/>
            <person name="Tracey A."/>
            <person name="Wood J."/>
            <person name="Formenti G."/>
            <person name="Howe K."/>
            <person name="Fedrigo O."/>
            <person name="Jarvis E.D."/>
        </authorList>
    </citation>
    <scope>NUCLEOTIDE SEQUENCE [LARGE SCALE GENOMIC DNA]</scope>
</reference>
<dbReference type="AlphaFoldDB" id="A0A3B4D2Y4"/>
<dbReference type="Ensembl" id="ENSPNAT00000026214.2">
    <property type="protein sequence ID" value="ENSPNAP00000017436.2"/>
    <property type="gene ID" value="ENSPNAG00000023700.2"/>
</dbReference>
<evidence type="ECO:0000313" key="1">
    <source>
        <dbReference type="Ensembl" id="ENSPNAP00000017436.2"/>
    </source>
</evidence>
<accession>A0A3B4D2Y4</accession>
<evidence type="ECO:0000313" key="2">
    <source>
        <dbReference type="Proteomes" id="UP001501920"/>
    </source>
</evidence>
<protein>
    <submittedName>
        <fullName evidence="1">Uncharacterized protein</fullName>
    </submittedName>
</protein>